<dbReference type="GO" id="GO:0000333">
    <property type="term" value="C:telomerase catalytic core complex"/>
    <property type="evidence" value="ECO:0007669"/>
    <property type="project" value="TreeGrafter"/>
</dbReference>
<reference evidence="10" key="1">
    <citation type="submission" date="2020-05" db="EMBL/GenBank/DDBJ databases">
        <title>Phylogenomic resolution of chytrid fungi.</title>
        <authorList>
            <person name="Stajich J.E."/>
            <person name="Amses K."/>
            <person name="Simmons R."/>
            <person name="Seto K."/>
            <person name="Myers J."/>
            <person name="Bonds A."/>
            <person name="Quandt C.A."/>
            <person name="Barry K."/>
            <person name="Liu P."/>
            <person name="Grigoriev I."/>
            <person name="Longcore J.E."/>
            <person name="James T.Y."/>
        </authorList>
    </citation>
    <scope>NUCLEOTIDE SEQUENCE</scope>
    <source>
        <strain evidence="10">JEL0513</strain>
    </source>
</reference>
<keyword evidence="7" id="KW-0539">Nucleus</keyword>
<name>A0AAD5XBV2_9FUNG</name>
<evidence type="ECO:0000259" key="8">
    <source>
        <dbReference type="Pfam" id="PF11474"/>
    </source>
</evidence>
<evidence type="ECO:0000256" key="4">
    <source>
        <dbReference type="ARBA" id="ARBA00022842"/>
    </source>
</evidence>
<evidence type="ECO:0000256" key="3">
    <source>
        <dbReference type="ARBA" id="ARBA00022723"/>
    </source>
</evidence>
<keyword evidence="7" id="KW-0158">Chromosome</keyword>
<keyword evidence="1 7" id="KW-0808">Transferase</keyword>
<dbReference type="EC" id="2.7.7.49" evidence="7"/>
<evidence type="ECO:0000256" key="5">
    <source>
        <dbReference type="ARBA" id="ARBA00022918"/>
    </source>
</evidence>
<dbReference type="GO" id="GO:0007004">
    <property type="term" value="P:telomere maintenance via telomerase"/>
    <property type="evidence" value="ECO:0007669"/>
    <property type="project" value="TreeGrafter"/>
</dbReference>
<protein>
    <recommendedName>
        <fullName evidence="7">Telomerase reverse transcriptase</fullName>
        <ecNumber evidence="7">2.7.7.49</ecNumber>
    </recommendedName>
    <alternativeName>
        <fullName evidence="7">Telomerase catalytic subunit</fullName>
    </alternativeName>
</protein>
<keyword evidence="7" id="KW-0779">Telomere</keyword>
<dbReference type="PANTHER" id="PTHR12066:SF0">
    <property type="entry name" value="TELOMERASE REVERSE TRANSCRIPTASE"/>
    <property type="match status" value="1"/>
</dbReference>
<dbReference type="Pfam" id="PF12009">
    <property type="entry name" value="Telomerase_RBD"/>
    <property type="match status" value="1"/>
</dbReference>
<evidence type="ECO:0000256" key="6">
    <source>
        <dbReference type="ARBA" id="ARBA00048173"/>
    </source>
</evidence>
<proteinExistence type="inferred from homology"/>
<dbReference type="GO" id="GO:0000781">
    <property type="term" value="C:chromosome, telomeric region"/>
    <property type="evidence" value="ECO:0007669"/>
    <property type="project" value="UniProtKB-SubCell"/>
</dbReference>
<dbReference type="GO" id="GO:0046872">
    <property type="term" value="F:metal ion binding"/>
    <property type="evidence" value="ECO:0007669"/>
    <property type="project" value="UniProtKB-KW"/>
</dbReference>
<dbReference type="GO" id="GO:0070034">
    <property type="term" value="F:telomerase RNA binding"/>
    <property type="evidence" value="ECO:0007669"/>
    <property type="project" value="TreeGrafter"/>
</dbReference>
<evidence type="ECO:0000259" key="9">
    <source>
        <dbReference type="Pfam" id="PF12009"/>
    </source>
</evidence>
<dbReference type="EMBL" id="JADGJH010003747">
    <property type="protein sequence ID" value="KAJ3089050.1"/>
    <property type="molecule type" value="Genomic_DNA"/>
</dbReference>
<gene>
    <name evidence="10" type="ORF">HK100_007870</name>
</gene>
<feature type="domain" description="Telomerase reverse transcriptase TEN" evidence="8">
    <location>
        <begin position="68"/>
        <end position="169"/>
    </location>
</feature>
<dbReference type="InterPro" id="IPR021891">
    <property type="entry name" value="Telomerase_RBD"/>
</dbReference>
<feature type="non-terminal residue" evidence="10">
    <location>
        <position position="1"/>
    </location>
</feature>
<keyword evidence="2 7" id="KW-0548">Nucleotidyltransferase</keyword>
<keyword evidence="4 7" id="KW-0460">Magnesium</keyword>
<dbReference type="Proteomes" id="UP001211907">
    <property type="component" value="Unassembled WGS sequence"/>
</dbReference>
<evidence type="ECO:0000256" key="7">
    <source>
        <dbReference type="RuleBase" id="RU365061"/>
    </source>
</evidence>
<keyword evidence="11" id="KW-1185">Reference proteome</keyword>
<dbReference type="GO" id="GO:0042162">
    <property type="term" value="F:telomeric DNA binding"/>
    <property type="evidence" value="ECO:0007669"/>
    <property type="project" value="TreeGrafter"/>
</dbReference>
<comment type="similarity">
    <text evidence="7">Belongs to the reverse transcriptase family. Telomerase subfamily.</text>
</comment>
<sequence>MQTQQILQSHFQHVEKLHTYLEKRNGEICKFDAESEEFANGILVAFNDANNHRLTADGHTTSSASSTQHSTPRVTLFEIIDHVVELLVLRGESNILSLGFRPLKDFGAGVAGMHGIEAVFPNTIVSLLKTLPWQKLLKIIGPADILHLLTETSLFCSLPNNCLFQISGHPFAELPKPSSAFTKEWLKCLHEKNMPQRGKKRDLDKIDEENLPQTTKRAAGFIPSKLTNSSIIIPRFKIFYKRQIHSSTRKVIYGLPQNRKFSDNSFIFYVTQSIFPAQFGLPSPFSVEKYDPPAVLTQSQLVSRLDFNPKADKIPWRLSKASKLIGKMLKLHIKCDYRSVLFRHCPRKIRKDGQISIMPVNVLTLCTPHDDVSKFIRSIIRHVIPHDLWGTRENEETILSVAIDGFVRLPRFESVNVEYLLRGIK</sequence>
<dbReference type="Pfam" id="PF11474">
    <property type="entry name" value="TEN_TERT"/>
    <property type="match status" value="1"/>
</dbReference>
<comment type="caution">
    <text evidence="10">The sequence shown here is derived from an EMBL/GenBank/DDBJ whole genome shotgun (WGS) entry which is preliminary data.</text>
</comment>
<accession>A0AAD5XBV2</accession>
<keyword evidence="3 7" id="KW-0479">Metal-binding</keyword>
<dbReference type="PANTHER" id="PTHR12066">
    <property type="entry name" value="TELOMERASE REVERSE TRANSCRIPTASE"/>
    <property type="match status" value="1"/>
</dbReference>
<organism evidence="10 11">
    <name type="scientific">Physocladia obscura</name>
    <dbReference type="NCBI Taxonomy" id="109957"/>
    <lineage>
        <taxon>Eukaryota</taxon>
        <taxon>Fungi</taxon>
        <taxon>Fungi incertae sedis</taxon>
        <taxon>Chytridiomycota</taxon>
        <taxon>Chytridiomycota incertae sedis</taxon>
        <taxon>Chytridiomycetes</taxon>
        <taxon>Chytridiales</taxon>
        <taxon>Chytriomycetaceae</taxon>
        <taxon>Physocladia</taxon>
    </lineage>
</organism>
<evidence type="ECO:0000256" key="2">
    <source>
        <dbReference type="ARBA" id="ARBA00022695"/>
    </source>
</evidence>
<feature type="domain" description="Telomerase ribonucleoprotein complex - RNA-binding" evidence="9">
    <location>
        <begin position="371"/>
        <end position="425"/>
    </location>
</feature>
<dbReference type="InterPro" id="IPR049915">
    <property type="entry name" value="TERT_TEN"/>
</dbReference>
<dbReference type="InterPro" id="IPR003545">
    <property type="entry name" value="Telomerase_RT"/>
</dbReference>
<comment type="catalytic activity">
    <reaction evidence="6 7">
        <text>DNA(n) + a 2'-deoxyribonucleoside 5'-triphosphate = DNA(n+1) + diphosphate</text>
        <dbReference type="Rhea" id="RHEA:22508"/>
        <dbReference type="Rhea" id="RHEA-COMP:17339"/>
        <dbReference type="Rhea" id="RHEA-COMP:17340"/>
        <dbReference type="ChEBI" id="CHEBI:33019"/>
        <dbReference type="ChEBI" id="CHEBI:61560"/>
        <dbReference type="ChEBI" id="CHEBI:173112"/>
        <dbReference type="EC" id="2.7.7.49"/>
    </reaction>
</comment>
<comment type="subcellular location">
    <subcellularLocation>
        <location evidence="7">Nucleus</location>
    </subcellularLocation>
    <subcellularLocation>
        <location evidence="7">Chromosome</location>
        <location evidence="7">Telomere</location>
    </subcellularLocation>
</comment>
<dbReference type="Gene3D" id="1.10.132.70">
    <property type="match status" value="1"/>
</dbReference>
<evidence type="ECO:0000313" key="10">
    <source>
        <dbReference type="EMBL" id="KAJ3089050.1"/>
    </source>
</evidence>
<comment type="function">
    <text evidence="7">Telomerase is a ribonucleoprotein enzyme essential for the replication of chromosome termini in most eukaryotes. It elongates telomeres. It is a reverse transcriptase that adds simple sequence repeats to chromosome ends by copying a template sequence within the RNA component of the enzyme.</text>
</comment>
<dbReference type="GO" id="GO:0003720">
    <property type="term" value="F:telomerase activity"/>
    <property type="evidence" value="ECO:0007669"/>
    <property type="project" value="InterPro"/>
</dbReference>
<keyword evidence="5 7" id="KW-0695">RNA-directed DNA polymerase</keyword>
<dbReference type="AlphaFoldDB" id="A0AAD5XBV2"/>
<evidence type="ECO:0000256" key="1">
    <source>
        <dbReference type="ARBA" id="ARBA00022679"/>
    </source>
</evidence>
<evidence type="ECO:0000313" key="11">
    <source>
        <dbReference type="Proteomes" id="UP001211907"/>
    </source>
</evidence>